<evidence type="ECO:0000256" key="1">
    <source>
        <dbReference type="ARBA" id="ARBA00008931"/>
    </source>
</evidence>
<dbReference type="InterPro" id="IPR047873">
    <property type="entry name" value="Ribosomal_uL16"/>
</dbReference>
<dbReference type="GO" id="GO:0019843">
    <property type="term" value="F:rRNA binding"/>
    <property type="evidence" value="ECO:0007669"/>
    <property type="project" value="InterPro"/>
</dbReference>
<dbReference type="PROSITE" id="PS00701">
    <property type="entry name" value="RIBOSOMAL_L16_2"/>
    <property type="match status" value="1"/>
</dbReference>
<dbReference type="SUPFAM" id="SSF54686">
    <property type="entry name" value="Ribosomal protein L16p/L10e"/>
    <property type="match status" value="1"/>
</dbReference>
<dbReference type="EMBL" id="MT259947">
    <property type="protein sequence ID" value="QOW07594.1"/>
    <property type="molecule type" value="Genomic_DNA"/>
</dbReference>
<dbReference type="AlphaFoldDB" id="A0A7S6ZPC6"/>
<sequence length="139" mass="16068">MLFQPKKTKYRKYFKPRQLPQAHWGESPDSYGLMAIESAYVSARQLEAARQNINRKLKRKGRLKIRVFPDLPLTRKPTEVRMGKGKGNIDYWIARVRAGRMIFHLTGVNTQVGIKALQSGGRKLPFKVKVQMKEKLTSI</sequence>
<dbReference type="InterPro" id="IPR000114">
    <property type="entry name" value="Ribosomal_uL16_bact-type"/>
</dbReference>
<dbReference type="Gene3D" id="3.90.1170.10">
    <property type="entry name" value="Ribosomal protein L10e/L16"/>
    <property type="match status" value="1"/>
</dbReference>
<evidence type="ECO:0000256" key="4">
    <source>
        <dbReference type="RuleBase" id="RU004413"/>
    </source>
</evidence>
<reference evidence="5" key="1">
    <citation type="submission" date="2020-03" db="EMBL/GenBank/DDBJ databases">
        <title>Schizocladia ischiensis organellar genomes: estimating the origin of multicellularity in heterokonts and the emergence of shallow ocean ecosystems.</title>
        <authorList>
            <person name="Phillips N."/>
            <person name="Brawn E.L."/>
            <person name="Boore J."/>
            <person name="Cheda B."/>
            <person name="Salomon M."/>
            <person name="Kawai H."/>
            <person name="Yamagishi T."/>
        </authorList>
    </citation>
    <scope>NUCLEOTIDE SEQUENCE</scope>
</reference>
<comment type="similarity">
    <text evidence="1 4">Belongs to the universal ribosomal protein uL16 family.</text>
</comment>
<dbReference type="InterPro" id="IPR036920">
    <property type="entry name" value="Ribosomal_uL16_sf"/>
</dbReference>
<evidence type="ECO:0000256" key="3">
    <source>
        <dbReference type="ARBA" id="ARBA00023274"/>
    </source>
</evidence>
<keyword evidence="2 4" id="KW-0689">Ribosomal protein</keyword>
<organism evidence="5">
    <name type="scientific">Schizocladia ischiensis</name>
    <dbReference type="NCBI Taxonomy" id="196139"/>
    <lineage>
        <taxon>Eukaryota</taxon>
        <taxon>Sar</taxon>
        <taxon>Stramenopiles</taxon>
        <taxon>Ochrophyta</taxon>
        <taxon>PX clade</taxon>
        <taxon>Schizocladiophyceae</taxon>
        <taxon>Schizocladiales</taxon>
        <taxon>Schizocladiaceae</taxon>
        <taxon>Schizocladia</taxon>
    </lineage>
</organism>
<proteinExistence type="inferred from homology"/>
<dbReference type="PANTHER" id="PTHR12220">
    <property type="entry name" value="50S/60S RIBOSOMAL PROTEIN L16"/>
    <property type="match status" value="1"/>
</dbReference>
<evidence type="ECO:0000313" key="5">
    <source>
        <dbReference type="EMBL" id="QOW07594.1"/>
    </source>
</evidence>
<gene>
    <name evidence="5" type="primary">rpl16</name>
</gene>
<name>A0A7S6ZPC6_9STRA</name>
<dbReference type="PRINTS" id="PR00060">
    <property type="entry name" value="RIBOSOMALL16"/>
</dbReference>
<dbReference type="PANTHER" id="PTHR12220:SF13">
    <property type="entry name" value="LARGE RIBOSOMAL SUBUNIT PROTEIN UL16M"/>
    <property type="match status" value="1"/>
</dbReference>
<dbReference type="GeneID" id="63377895"/>
<dbReference type="GO" id="GO:0032543">
    <property type="term" value="P:mitochondrial translation"/>
    <property type="evidence" value="ECO:0007669"/>
    <property type="project" value="TreeGrafter"/>
</dbReference>
<dbReference type="RefSeq" id="YP_010032380.1">
    <property type="nucleotide sequence ID" value="NC_053869.1"/>
</dbReference>
<keyword evidence="5" id="KW-0496">Mitochondrion</keyword>
<protein>
    <submittedName>
        <fullName evidence="5">Ribosomal protein L16</fullName>
    </submittedName>
</protein>
<dbReference type="CDD" id="cd01433">
    <property type="entry name" value="Ribosomal_L16_L10e"/>
    <property type="match status" value="1"/>
</dbReference>
<geneLocation type="mitochondrion" evidence="5"/>
<accession>A0A7S6ZPC6</accession>
<dbReference type="GO" id="GO:0003735">
    <property type="term" value="F:structural constituent of ribosome"/>
    <property type="evidence" value="ECO:0007669"/>
    <property type="project" value="InterPro"/>
</dbReference>
<dbReference type="InterPro" id="IPR020798">
    <property type="entry name" value="Ribosomal_uL16_CS"/>
</dbReference>
<dbReference type="Pfam" id="PF00252">
    <property type="entry name" value="Ribosomal_L16"/>
    <property type="match status" value="1"/>
</dbReference>
<evidence type="ECO:0000256" key="2">
    <source>
        <dbReference type="ARBA" id="ARBA00022980"/>
    </source>
</evidence>
<dbReference type="InterPro" id="IPR016180">
    <property type="entry name" value="Ribosomal_uL16_dom"/>
</dbReference>
<dbReference type="NCBIfam" id="TIGR01164">
    <property type="entry name" value="rplP_bact"/>
    <property type="match status" value="1"/>
</dbReference>
<keyword evidence="3 4" id="KW-0687">Ribonucleoprotein</keyword>
<dbReference type="GO" id="GO:0005762">
    <property type="term" value="C:mitochondrial large ribosomal subunit"/>
    <property type="evidence" value="ECO:0007669"/>
    <property type="project" value="TreeGrafter"/>
</dbReference>